<dbReference type="EMBL" id="JASFZW010000004">
    <property type="protein sequence ID" value="KAK2078447.1"/>
    <property type="molecule type" value="Genomic_DNA"/>
</dbReference>
<dbReference type="PANTHER" id="PTHR43619">
    <property type="entry name" value="S-ADENOSYL-L-METHIONINE-DEPENDENT METHYLTRANSFERASE YKTD-RELATED"/>
    <property type="match status" value="1"/>
</dbReference>
<dbReference type="Pfam" id="PF04072">
    <property type="entry name" value="LCM"/>
    <property type="match status" value="1"/>
</dbReference>
<accession>A0AAD9IM29</accession>
<evidence type="ECO:0000256" key="3">
    <source>
        <dbReference type="ARBA" id="ARBA00022679"/>
    </source>
</evidence>
<gene>
    <name evidence="4" type="ORF">QBZ16_003287</name>
</gene>
<keyword evidence="5" id="KW-1185">Reference proteome</keyword>
<evidence type="ECO:0000256" key="2">
    <source>
        <dbReference type="ARBA" id="ARBA00022603"/>
    </source>
</evidence>
<dbReference type="InterPro" id="IPR029063">
    <property type="entry name" value="SAM-dependent_MTases_sf"/>
</dbReference>
<dbReference type="GO" id="GO:0032259">
    <property type="term" value="P:methylation"/>
    <property type="evidence" value="ECO:0007669"/>
    <property type="project" value="UniProtKB-KW"/>
</dbReference>
<dbReference type="SUPFAM" id="SSF53335">
    <property type="entry name" value="S-adenosyl-L-methionine-dependent methyltransferases"/>
    <property type="match status" value="1"/>
</dbReference>
<dbReference type="Gene3D" id="3.40.50.150">
    <property type="entry name" value="Vaccinia Virus protein VP39"/>
    <property type="match status" value="1"/>
</dbReference>
<dbReference type="PANTHER" id="PTHR43619:SF2">
    <property type="entry name" value="S-ADENOSYL-L-METHIONINE-DEPENDENT METHYLTRANSFERASES SUPERFAMILY PROTEIN"/>
    <property type="match status" value="1"/>
</dbReference>
<proteinExistence type="inferred from homology"/>
<organism evidence="4 5">
    <name type="scientific">Prototheca wickerhamii</name>
    <dbReference type="NCBI Taxonomy" id="3111"/>
    <lineage>
        <taxon>Eukaryota</taxon>
        <taxon>Viridiplantae</taxon>
        <taxon>Chlorophyta</taxon>
        <taxon>core chlorophytes</taxon>
        <taxon>Trebouxiophyceae</taxon>
        <taxon>Chlorellales</taxon>
        <taxon>Chlorellaceae</taxon>
        <taxon>Prototheca</taxon>
    </lineage>
</organism>
<keyword evidence="2" id="KW-0489">Methyltransferase</keyword>
<comment type="similarity">
    <text evidence="1">Belongs to the UPF0677 family.</text>
</comment>
<dbReference type="InterPro" id="IPR011610">
    <property type="entry name" value="SAM_mthyl_Trfase_ML2640-like"/>
</dbReference>
<protein>
    <recommendedName>
        <fullName evidence="6">S-adenosyl-L-methionine-dependent methyltransferase</fullName>
    </recommendedName>
</protein>
<evidence type="ECO:0008006" key="6">
    <source>
        <dbReference type="Google" id="ProtNLM"/>
    </source>
</evidence>
<evidence type="ECO:0000313" key="4">
    <source>
        <dbReference type="EMBL" id="KAK2078447.1"/>
    </source>
</evidence>
<evidence type="ECO:0000256" key="1">
    <source>
        <dbReference type="ARBA" id="ARBA00008138"/>
    </source>
</evidence>
<sequence length="332" mass="35687">MVVTQATSVDDTLSLVSDSARVIAAWRAIETEEGTPLCVDPFAAQLAGTHALKVARSMAQPFDGRNLPADSPHRHRAFKVSNVAPRVWWFDRQAEAALGGRTGGTPLTQVVVMGSGMDTRPWRCSFIPASARWFELDLPDMAAIKPRAMRALGAQTSGEESGAEHPLRCARWQALAADLSGASWVTQLEAAGFDRAQPALFILEGLLMYLLPAHAHLLLKTMAEVAAPGSVVVTHNITDRLVRGVADGSIAAYPPFSLDLVKTWYYGFADDTEAEFASLGWRVTECSPRSGLVRQVFGVTSDEELEGCCDFDCAVGGSIDSFSSFVTAVVAK</sequence>
<dbReference type="GO" id="GO:0008168">
    <property type="term" value="F:methyltransferase activity"/>
    <property type="evidence" value="ECO:0007669"/>
    <property type="project" value="UniProtKB-KW"/>
</dbReference>
<keyword evidence="3" id="KW-0808">Transferase</keyword>
<name>A0AAD9IM29_PROWI</name>
<dbReference type="AlphaFoldDB" id="A0AAD9IM29"/>
<reference evidence="4" key="1">
    <citation type="submission" date="2021-01" db="EMBL/GenBank/DDBJ databases">
        <authorList>
            <person name="Eckstrom K.M.E."/>
        </authorList>
    </citation>
    <scope>NUCLEOTIDE SEQUENCE</scope>
    <source>
        <strain evidence="4">UVCC 0001</strain>
    </source>
</reference>
<dbReference type="InterPro" id="IPR007213">
    <property type="entry name" value="Ppm1/Ppm2/Tcmp"/>
</dbReference>
<dbReference type="NCBIfam" id="TIGR00027">
    <property type="entry name" value="mthyl_TIGR00027"/>
    <property type="match status" value="1"/>
</dbReference>
<comment type="caution">
    <text evidence="4">The sequence shown here is derived from an EMBL/GenBank/DDBJ whole genome shotgun (WGS) entry which is preliminary data.</text>
</comment>
<dbReference type="Proteomes" id="UP001255856">
    <property type="component" value="Unassembled WGS sequence"/>
</dbReference>
<evidence type="ECO:0000313" key="5">
    <source>
        <dbReference type="Proteomes" id="UP001255856"/>
    </source>
</evidence>